<organism evidence="2 3">
    <name type="scientific">Rhodoferax saidenbachensis</name>
    <dbReference type="NCBI Taxonomy" id="1484693"/>
    <lineage>
        <taxon>Bacteria</taxon>
        <taxon>Pseudomonadati</taxon>
        <taxon>Pseudomonadota</taxon>
        <taxon>Betaproteobacteria</taxon>
        <taxon>Burkholderiales</taxon>
        <taxon>Comamonadaceae</taxon>
        <taxon>Rhodoferax</taxon>
    </lineage>
</organism>
<reference evidence="2 3" key="1">
    <citation type="submission" date="2017-01" db="EMBL/GenBank/DDBJ databases">
        <authorList>
            <person name="Mah S.A."/>
            <person name="Swanson W.J."/>
            <person name="Moy G.W."/>
            <person name="Vacquier V.D."/>
        </authorList>
    </citation>
    <scope>NUCLEOTIDE SEQUENCE [LARGE SCALE GENOMIC DNA]</scope>
    <source>
        <strain evidence="2 3">DSM 22694</strain>
    </source>
</reference>
<accession>A0A1P8KDZ9</accession>
<dbReference type="Proteomes" id="UP000186110">
    <property type="component" value="Chromosome"/>
</dbReference>
<evidence type="ECO:0000313" key="2">
    <source>
        <dbReference type="EMBL" id="APW44243.1"/>
    </source>
</evidence>
<evidence type="ECO:0000259" key="1">
    <source>
        <dbReference type="PROSITE" id="PS51832"/>
    </source>
</evidence>
<dbReference type="SUPFAM" id="SSF109604">
    <property type="entry name" value="HD-domain/PDEase-like"/>
    <property type="match status" value="1"/>
</dbReference>
<dbReference type="SMART" id="SM00065">
    <property type="entry name" value="GAF"/>
    <property type="match status" value="1"/>
</dbReference>
<keyword evidence="3" id="KW-1185">Reference proteome</keyword>
<dbReference type="CDD" id="cd00077">
    <property type="entry name" value="HDc"/>
    <property type="match status" value="1"/>
</dbReference>
<dbReference type="SMART" id="SM00471">
    <property type="entry name" value="HDc"/>
    <property type="match status" value="1"/>
</dbReference>
<dbReference type="Pfam" id="PF13487">
    <property type="entry name" value="HD_5"/>
    <property type="match status" value="1"/>
</dbReference>
<dbReference type="KEGG" id="rsb:RS694_18050"/>
<dbReference type="Pfam" id="PF01590">
    <property type="entry name" value="GAF"/>
    <property type="match status" value="1"/>
</dbReference>
<feature type="domain" description="HD-GYP" evidence="1">
    <location>
        <begin position="166"/>
        <end position="375"/>
    </location>
</feature>
<proteinExistence type="predicted"/>
<dbReference type="PROSITE" id="PS51832">
    <property type="entry name" value="HD_GYP"/>
    <property type="match status" value="1"/>
</dbReference>
<gene>
    <name evidence="2" type="ORF">RS694_18050</name>
</gene>
<dbReference type="Gene3D" id="3.30.450.40">
    <property type="match status" value="1"/>
</dbReference>
<dbReference type="PANTHER" id="PTHR45228:SF1">
    <property type="entry name" value="CYCLIC DI-GMP PHOSPHODIESTERASE TM_0186"/>
    <property type="match status" value="1"/>
</dbReference>
<dbReference type="eggNOG" id="COG3437">
    <property type="taxonomic scope" value="Bacteria"/>
</dbReference>
<dbReference type="GO" id="GO:0008081">
    <property type="term" value="F:phosphoric diester hydrolase activity"/>
    <property type="evidence" value="ECO:0007669"/>
    <property type="project" value="UniProtKB-ARBA"/>
</dbReference>
<dbReference type="SUPFAM" id="SSF55781">
    <property type="entry name" value="GAF domain-like"/>
    <property type="match status" value="1"/>
</dbReference>
<dbReference type="EMBL" id="CP019239">
    <property type="protein sequence ID" value="APW44243.1"/>
    <property type="molecule type" value="Genomic_DNA"/>
</dbReference>
<dbReference type="Gene3D" id="1.10.3210.10">
    <property type="entry name" value="Hypothetical protein af1432"/>
    <property type="match status" value="1"/>
</dbReference>
<dbReference type="InterPro" id="IPR037522">
    <property type="entry name" value="HD_GYP_dom"/>
</dbReference>
<dbReference type="AlphaFoldDB" id="A0A1P8KDZ9"/>
<sequence length="389" mass="43582">MPNTHFHTLTDHGGAMSGNLALHLTRVHGVIADQFPDVDRVALAVYDPSTDMLKTFLSSSTDTQPLKHYETRLRDIPALEALAHQRKSRVIDDIQAAPAQYAVHAQWLREMNYRSSLTVPIHDGDRLAAFLFFDSYKARAFTLEVAQFLEVFADLISQHYLLQQKVAGSLIGIVRLVSELAGTRDQETGQHLDRMGQYAHLMATKLADSHHFSDLFVEQVRLFAPMHDIGKVGIPDSILLKPGKLNAEEWNIMRTHVELGIRIVDKIRLDTGFGDDGAITVIRNIVACHHERGDGNGYPRGLQMHEIPMEGRLIAVADVYDALTSARPYKAPWTEEAAIVELRKEVERGRLDGDCVEALVLARAERLAIQLQFCDTPQEARECKSVLLV</sequence>
<evidence type="ECO:0000313" key="3">
    <source>
        <dbReference type="Proteomes" id="UP000186110"/>
    </source>
</evidence>
<dbReference type="InterPro" id="IPR029016">
    <property type="entry name" value="GAF-like_dom_sf"/>
</dbReference>
<dbReference type="InterPro" id="IPR003018">
    <property type="entry name" value="GAF"/>
</dbReference>
<protein>
    <recommendedName>
        <fullName evidence="1">HD-GYP domain-containing protein</fullName>
    </recommendedName>
</protein>
<dbReference type="PANTHER" id="PTHR45228">
    <property type="entry name" value="CYCLIC DI-GMP PHOSPHODIESTERASE TM_0186-RELATED"/>
    <property type="match status" value="1"/>
</dbReference>
<dbReference type="STRING" id="1484693.RS694_18050"/>
<dbReference type="InterPro" id="IPR003607">
    <property type="entry name" value="HD/PDEase_dom"/>
</dbReference>
<name>A0A1P8KDZ9_9BURK</name>
<dbReference type="InterPro" id="IPR052020">
    <property type="entry name" value="Cyclic_di-GMP/3'3'-cGAMP_PDE"/>
</dbReference>